<dbReference type="GO" id="GO:0003677">
    <property type="term" value="F:DNA binding"/>
    <property type="evidence" value="ECO:0007669"/>
    <property type="project" value="InterPro"/>
</dbReference>
<dbReference type="VEuPathDB" id="GiardiaDB:GMRT_10202"/>
<accession>A0A4Z1SXF9</accession>
<evidence type="ECO:0000313" key="5">
    <source>
        <dbReference type="Proteomes" id="UP000315496"/>
    </source>
</evidence>
<evidence type="ECO:0000313" key="4">
    <source>
        <dbReference type="EMBL" id="TNJ29505.1"/>
    </source>
</evidence>
<dbReference type="OrthoDB" id="259769at2759"/>
<dbReference type="GO" id="GO:0006366">
    <property type="term" value="P:transcription by RNA polymerase II"/>
    <property type="evidence" value="ECO:0007669"/>
    <property type="project" value="TreeGrafter"/>
</dbReference>
<dbReference type="PANTHER" id="PTHR47227">
    <property type="entry name" value="DNA-DIRECTED RNA POLYMERASE SUBUNIT K"/>
    <property type="match status" value="1"/>
</dbReference>
<gene>
    <name evidence="4" type="ORF">GMRT_10202</name>
</gene>
<evidence type="ECO:0000256" key="3">
    <source>
        <dbReference type="SAM" id="MobiDB-lite"/>
    </source>
</evidence>
<proteinExistence type="predicted"/>
<sequence>MNQKDTSRTASLVVETGKPTGRERPRPADVRRTPPYLTRYEQARVLGARAYQLSMGAATTLTSVEKGGHLDPLVLARRELDNGDIPIIIRRYLPDGTYEDWSVPELQVIN</sequence>
<feature type="compositionally biased region" description="Basic and acidic residues" evidence="3">
    <location>
        <begin position="20"/>
        <end position="32"/>
    </location>
</feature>
<dbReference type="GO" id="GO:0042797">
    <property type="term" value="P:tRNA transcription by RNA polymerase III"/>
    <property type="evidence" value="ECO:0007669"/>
    <property type="project" value="TreeGrafter"/>
</dbReference>
<dbReference type="Gene3D" id="3.90.940.10">
    <property type="match status" value="1"/>
</dbReference>
<dbReference type="EMBL" id="VDLU01000001">
    <property type="protein sequence ID" value="TNJ29505.1"/>
    <property type="molecule type" value="Genomic_DNA"/>
</dbReference>
<dbReference type="GO" id="GO:0005736">
    <property type="term" value="C:RNA polymerase I complex"/>
    <property type="evidence" value="ECO:0007669"/>
    <property type="project" value="TreeGrafter"/>
</dbReference>
<organism evidence="4 5">
    <name type="scientific">Giardia muris</name>
    <dbReference type="NCBI Taxonomy" id="5742"/>
    <lineage>
        <taxon>Eukaryota</taxon>
        <taxon>Metamonada</taxon>
        <taxon>Diplomonadida</taxon>
        <taxon>Hexamitidae</taxon>
        <taxon>Giardiinae</taxon>
        <taxon>Giardia</taxon>
    </lineage>
</organism>
<keyword evidence="2" id="KW-0804">Transcription</keyword>
<protein>
    <submittedName>
        <fullName evidence="4">DNA-directed RNA polymerase II RPB6</fullName>
    </submittedName>
</protein>
<dbReference type="GO" id="GO:0003899">
    <property type="term" value="F:DNA-directed RNA polymerase activity"/>
    <property type="evidence" value="ECO:0007669"/>
    <property type="project" value="InterPro"/>
</dbReference>
<dbReference type="NCBIfam" id="NF002207">
    <property type="entry name" value="PRK01099.1-2"/>
    <property type="match status" value="1"/>
</dbReference>
<dbReference type="GO" id="GO:0006360">
    <property type="term" value="P:transcription by RNA polymerase I"/>
    <property type="evidence" value="ECO:0007669"/>
    <property type="project" value="TreeGrafter"/>
</dbReference>
<dbReference type="InterPro" id="IPR036161">
    <property type="entry name" value="RPB6/omega-like_sf"/>
</dbReference>
<dbReference type="AlphaFoldDB" id="A0A4Z1SXF9"/>
<keyword evidence="5" id="KW-1185">Reference proteome</keyword>
<dbReference type="SMART" id="SM01409">
    <property type="entry name" value="RNA_pol_Rpb6"/>
    <property type="match status" value="1"/>
</dbReference>
<dbReference type="PANTHER" id="PTHR47227:SF5">
    <property type="entry name" value="DNA-DIRECTED RNA POLYMERASES I, II, AND III SUBUNIT RPABC2"/>
    <property type="match status" value="1"/>
</dbReference>
<feature type="region of interest" description="Disordered" evidence="3">
    <location>
        <begin position="1"/>
        <end position="33"/>
    </location>
</feature>
<feature type="compositionally biased region" description="Polar residues" evidence="3">
    <location>
        <begin position="1"/>
        <end position="10"/>
    </location>
</feature>
<dbReference type="GO" id="GO:0005665">
    <property type="term" value="C:RNA polymerase II, core complex"/>
    <property type="evidence" value="ECO:0007669"/>
    <property type="project" value="TreeGrafter"/>
</dbReference>
<evidence type="ECO:0000256" key="2">
    <source>
        <dbReference type="ARBA" id="ARBA00023163"/>
    </source>
</evidence>
<comment type="caution">
    <text evidence="4">The sequence shown here is derived from an EMBL/GenBank/DDBJ whole genome shotgun (WGS) entry which is preliminary data.</text>
</comment>
<dbReference type="SUPFAM" id="SSF63562">
    <property type="entry name" value="RPB6/omega subunit-like"/>
    <property type="match status" value="1"/>
</dbReference>
<reference evidence="4 5" key="1">
    <citation type="submission" date="2019-05" db="EMBL/GenBank/DDBJ databases">
        <title>The compact genome of Giardia muris reveals important steps in the evolution of intestinal protozoan parasites.</title>
        <authorList>
            <person name="Xu F."/>
            <person name="Jimenez-Gonzalez A."/>
            <person name="Einarsson E."/>
            <person name="Astvaldsson A."/>
            <person name="Peirasmaki D."/>
            <person name="Eckmann L."/>
            <person name="Andersson J.O."/>
            <person name="Svard S.G."/>
            <person name="Jerlstrom-Hultqvist J."/>
        </authorList>
    </citation>
    <scope>NUCLEOTIDE SEQUENCE [LARGE SCALE GENOMIC DNA]</scope>
    <source>
        <strain evidence="4 5">Roberts-Thomson</strain>
    </source>
</reference>
<evidence type="ECO:0000256" key="1">
    <source>
        <dbReference type="ARBA" id="ARBA00022478"/>
    </source>
</evidence>
<dbReference type="GO" id="GO:0005666">
    <property type="term" value="C:RNA polymerase III complex"/>
    <property type="evidence" value="ECO:0007669"/>
    <property type="project" value="TreeGrafter"/>
</dbReference>
<dbReference type="Pfam" id="PF01192">
    <property type="entry name" value="RNA_pol_Rpb6"/>
    <property type="match status" value="1"/>
</dbReference>
<dbReference type="InterPro" id="IPR020708">
    <property type="entry name" value="DNA-dir_RNA_polK_14-18kDa_CS"/>
</dbReference>
<keyword evidence="1 4" id="KW-0240">DNA-directed RNA polymerase</keyword>
<dbReference type="PROSITE" id="PS01111">
    <property type="entry name" value="RNA_POL_K_14KD"/>
    <property type="match status" value="1"/>
</dbReference>
<name>A0A4Z1SXF9_GIAMU</name>
<dbReference type="InterPro" id="IPR006110">
    <property type="entry name" value="Pol_omega/Rpo6/RPB6"/>
</dbReference>
<dbReference type="Proteomes" id="UP000315496">
    <property type="component" value="Chromosome 1"/>
</dbReference>